<evidence type="ECO:0000256" key="1">
    <source>
        <dbReference type="ARBA" id="ARBA00004141"/>
    </source>
</evidence>
<comment type="caution">
    <text evidence="6">The sequence shown here is derived from an EMBL/GenBank/DDBJ whole genome shotgun (WGS) entry which is preliminary data.</text>
</comment>
<comment type="subcellular location">
    <subcellularLocation>
        <location evidence="1">Membrane</location>
        <topology evidence="1">Multi-pass membrane protein</topology>
    </subcellularLocation>
</comment>
<organism evidence="6 7">
    <name type="scientific">PS1 clade bacterium</name>
    <dbReference type="NCBI Taxonomy" id="2175152"/>
    <lineage>
        <taxon>Bacteria</taxon>
        <taxon>Pseudomonadati</taxon>
        <taxon>Pseudomonadota</taxon>
        <taxon>Alphaproteobacteria</taxon>
        <taxon>PS1 clade</taxon>
    </lineage>
</organism>
<name>A0A368E3Y9_9PROT</name>
<evidence type="ECO:0000256" key="4">
    <source>
        <dbReference type="ARBA" id="ARBA00023136"/>
    </source>
</evidence>
<dbReference type="InterPro" id="IPR003825">
    <property type="entry name" value="Colicin-V_CvpA"/>
</dbReference>
<feature type="transmembrane region" description="Helical" evidence="5">
    <location>
        <begin position="103"/>
        <end position="128"/>
    </location>
</feature>
<dbReference type="GO" id="GO:0009403">
    <property type="term" value="P:toxin biosynthetic process"/>
    <property type="evidence" value="ECO:0007669"/>
    <property type="project" value="InterPro"/>
</dbReference>
<dbReference type="Proteomes" id="UP000252132">
    <property type="component" value="Unassembled WGS sequence"/>
</dbReference>
<dbReference type="PANTHER" id="PTHR36926:SF1">
    <property type="entry name" value="COLICIN V PRODUCTION PROTEIN"/>
    <property type="match status" value="1"/>
</dbReference>
<accession>A0A368E3Y9</accession>
<evidence type="ECO:0000313" key="6">
    <source>
        <dbReference type="EMBL" id="RCL78246.1"/>
    </source>
</evidence>
<evidence type="ECO:0000313" key="7">
    <source>
        <dbReference type="Proteomes" id="UP000252132"/>
    </source>
</evidence>
<dbReference type="GO" id="GO:0016020">
    <property type="term" value="C:membrane"/>
    <property type="evidence" value="ECO:0007669"/>
    <property type="project" value="UniProtKB-SubCell"/>
</dbReference>
<keyword evidence="2 5" id="KW-0812">Transmembrane</keyword>
<dbReference type="EMBL" id="QOQF01000002">
    <property type="protein sequence ID" value="RCL78246.1"/>
    <property type="molecule type" value="Genomic_DNA"/>
</dbReference>
<keyword evidence="3 5" id="KW-1133">Transmembrane helix</keyword>
<dbReference type="PANTHER" id="PTHR36926">
    <property type="entry name" value="COLICIN V PRODUCTION PROTEIN"/>
    <property type="match status" value="1"/>
</dbReference>
<evidence type="ECO:0000256" key="3">
    <source>
        <dbReference type="ARBA" id="ARBA00022989"/>
    </source>
</evidence>
<feature type="transmembrane region" description="Helical" evidence="5">
    <location>
        <begin position="6"/>
        <end position="24"/>
    </location>
</feature>
<evidence type="ECO:0000256" key="2">
    <source>
        <dbReference type="ARBA" id="ARBA00022692"/>
    </source>
</evidence>
<keyword evidence="4 5" id="KW-0472">Membrane</keyword>
<feature type="transmembrane region" description="Helical" evidence="5">
    <location>
        <begin position="31"/>
        <end position="51"/>
    </location>
</feature>
<reference evidence="6 7" key="1">
    <citation type="journal article" date="2018" name="Microbiome">
        <title>Fine metagenomic profile of the Mediterranean stratified and mixed water columns revealed by assembly and recruitment.</title>
        <authorList>
            <person name="Haro-Moreno J.M."/>
            <person name="Lopez-Perez M."/>
            <person name="De La Torre J.R."/>
            <person name="Picazo A."/>
            <person name="Camacho A."/>
            <person name="Rodriguez-Valera F."/>
        </authorList>
    </citation>
    <scope>NUCLEOTIDE SEQUENCE [LARGE SCALE GENOMIC DNA]</scope>
    <source>
        <strain evidence="6">MED-G55</strain>
    </source>
</reference>
<sequence length="227" mass="24862">MTELAALDYIVIAVLSLSGIIALIRGLTREVLSIIGWIAAFYGALFALPLLRDMVREFISPDWIADGVILVVIFIAVLIGFGLASKAFTDKLKKSPIGMLDRILGLAFGITRGIVIISFAYLILLLLLPPDDHPDWVREAKSTPVLKSATAILVRVIPFDNLSDRVPDIDDLMKTDTLKNTIDDNLPKLPTDIKGNISSKLSDKDDSAGYNDTTRDLLDALIEDTIE</sequence>
<dbReference type="AlphaFoldDB" id="A0A368E3Y9"/>
<dbReference type="Pfam" id="PF02674">
    <property type="entry name" value="Colicin_V"/>
    <property type="match status" value="1"/>
</dbReference>
<proteinExistence type="predicted"/>
<dbReference type="InterPro" id="IPR052719">
    <property type="entry name" value="CvpA-like"/>
</dbReference>
<protein>
    <submittedName>
        <fullName evidence="6">CvpA family protein</fullName>
    </submittedName>
</protein>
<gene>
    <name evidence="6" type="ORF">DBW69_00830</name>
</gene>
<evidence type="ECO:0000256" key="5">
    <source>
        <dbReference type="SAM" id="Phobius"/>
    </source>
</evidence>
<feature type="transmembrane region" description="Helical" evidence="5">
    <location>
        <begin position="63"/>
        <end position="83"/>
    </location>
</feature>